<dbReference type="Proteomes" id="UP000007879">
    <property type="component" value="Unassembled WGS sequence"/>
</dbReference>
<organism evidence="2 3">
    <name type="scientific">Amphimedon queenslandica</name>
    <name type="common">Sponge</name>
    <dbReference type="NCBI Taxonomy" id="400682"/>
    <lineage>
        <taxon>Eukaryota</taxon>
        <taxon>Metazoa</taxon>
        <taxon>Porifera</taxon>
        <taxon>Demospongiae</taxon>
        <taxon>Heteroscleromorpha</taxon>
        <taxon>Haplosclerida</taxon>
        <taxon>Niphatidae</taxon>
        <taxon>Amphimedon</taxon>
    </lineage>
</organism>
<reference evidence="2" key="2">
    <citation type="submission" date="2024-06" db="UniProtKB">
        <authorList>
            <consortium name="EnsemblMetazoa"/>
        </authorList>
    </citation>
    <scope>IDENTIFICATION</scope>
</reference>
<keyword evidence="1" id="KW-0472">Membrane</keyword>
<proteinExistence type="predicted"/>
<keyword evidence="1" id="KW-0812">Transmembrane</keyword>
<protein>
    <submittedName>
        <fullName evidence="2">Uncharacterized protein</fullName>
    </submittedName>
</protein>
<feature type="transmembrane region" description="Helical" evidence="1">
    <location>
        <begin position="71"/>
        <end position="98"/>
    </location>
</feature>
<accession>A0AAN0J743</accession>
<sequence length="141" mass="15513">MPVTNCSSSCINSPSICSTTTVLKFYDTTTTPYYYYTSLIYLPWQGKTTTVSTATPSVSVTPSISDSSDSVIVLGVSVGVLLILLTVSVIINICCYFIRMKSSLTTKQTKSDDDIAMQVCEPYELDKPELSEDNQVIYEEI</sequence>
<reference evidence="3" key="1">
    <citation type="journal article" date="2010" name="Nature">
        <title>The Amphimedon queenslandica genome and the evolution of animal complexity.</title>
        <authorList>
            <person name="Srivastava M."/>
            <person name="Simakov O."/>
            <person name="Chapman J."/>
            <person name="Fahey B."/>
            <person name="Gauthier M.E."/>
            <person name="Mitros T."/>
            <person name="Richards G.S."/>
            <person name="Conaco C."/>
            <person name="Dacre M."/>
            <person name="Hellsten U."/>
            <person name="Larroux C."/>
            <person name="Putnam N.H."/>
            <person name="Stanke M."/>
            <person name="Adamska M."/>
            <person name="Darling A."/>
            <person name="Degnan S.M."/>
            <person name="Oakley T.H."/>
            <person name="Plachetzki D.C."/>
            <person name="Zhai Y."/>
            <person name="Adamski M."/>
            <person name="Calcino A."/>
            <person name="Cummins S.F."/>
            <person name="Goodstein D.M."/>
            <person name="Harris C."/>
            <person name="Jackson D.J."/>
            <person name="Leys S.P."/>
            <person name="Shu S."/>
            <person name="Woodcroft B.J."/>
            <person name="Vervoort M."/>
            <person name="Kosik K.S."/>
            <person name="Manning G."/>
            <person name="Degnan B.M."/>
            <person name="Rokhsar D.S."/>
        </authorList>
    </citation>
    <scope>NUCLEOTIDE SEQUENCE [LARGE SCALE GENOMIC DNA]</scope>
</reference>
<keyword evidence="3" id="KW-1185">Reference proteome</keyword>
<dbReference type="AlphaFoldDB" id="A0AAN0J743"/>
<keyword evidence="1" id="KW-1133">Transmembrane helix</keyword>
<evidence type="ECO:0000313" key="2">
    <source>
        <dbReference type="EnsemblMetazoa" id="XP_019852556.1"/>
    </source>
</evidence>
<evidence type="ECO:0000313" key="3">
    <source>
        <dbReference type="Proteomes" id="UP000007879"/>
    </source>
</evidence>
<dbReference type="EnsemblMetazoa" id="XM_019996997.1">
    <property type="protein sequence ID" value="XP_019852556.1"/>
    <property type="gene ID" value="LOC109582328"/>
</dbReference>
<evidence type="ECO:0000256" key="1">
    <source>
        <dbReference type="SAM" id="Phobius"/>
    </source>
</evidence>
<dbReference type="KEGG" id="aqu:109582328"/>
<name>A0AAN0J743_AMPQE</name>
<dbReference type="RefSeq" id="XP_019852556.1">
    <property type="nucleotide sequence ID" value="XM_019996997.1"/>
</dbReference>
<dbReference type="GeneID" id="109582328"/>